<dbReference type="RefSeq" id="WP_003711768.1">
    <property type="nucleotide sequence ID" value="NZ_AZGE01000004.1"/>
</dbReference>
<proteinExistence type="predicted"/>
<reference evidence="2 3" key="1">
    <citation type="journal article" date="2015" name="Genome Announc.">
        <title>Expanding the biotechnology potential of lactobacilli through comparative genomics of 213 strains and associated genera.</title>
        <authorList>
            <person name="Sun Z."/>
            <person name="Harris H.M."/>
            <person name="McCann A."/>
            <person name="Guo C."/>
            <person name="Argimon S."/>
            <person name="Zhang W."/>
            <person name="Yang X."/>
            <person name="Jeffery I.B."/>
            <person name="Cooney J.C."/>
            <person name="Kagawa T.F."/>
            <person name="Liu W."/>
            <person name="Song Y."/>
            <person name="Salvetti E."/>
            <person name="Wrobel A."/>
            <person name="Rasinkangas P."/>
            <person name="Parkhill J."/>
            <person name="Rea M.C."/>
            <person name="O'Sullivan O."/>
            <person name="Ritari J."/>
            <person name="Douillard F.P."/>
            <person name="Paul Ross R."/>
            <person name="Yang R."/>
            <person name="Briner A.E."/>
            <person name="Felis G.E."/>
            <person name="de Vos W.M."/>
            <person name="Barrangou R."/>
            <person name="Klaenhammer T.R."/>
            <person name="Caufield P.W."/>
            <person name="Cui Y."/>
            <person name="Zhang H."/>
            <person name="O'Toole P.W."/>
        </authorList>
    </citation>
    <scope>NUCLEOTIDE SEQUENCE [LARGE SCALE GENOMIC DNA]</scope>
    <source>
        <strain evidence="2 3">DSM 4864</strain>
    </source>
</reference>
<protein>
    <submittedName>
        <fullName evidence="2">Uncharacterized protein</fullName>
    </submittedName>
</protein>
<evidence type="ECO:0000313" key="3">
    <source>
        <dbReference type="Proteomes" id="UP000050973"/>
    </source>
</evidence>
<dbReference type="EMBL" id="AZGE01000004">
    <property type="protein sequence ID" value="KRM16345.1"/>
    <property type="molecule type" value="Genomic_DNA"/>
</dbReference>
<dbReference type="PATRIC" id="fig|1423779.3.peg.1503"/>
<gene>
    <name evidence="2" type="ORF">FC49_GL001463</name>
</gene>
<dbReference type="Proteomes" id="UP000050973">
    <property type="component" value="Unassembled WGS sequence"/>
</dbReference>
<organism evidence="2 3">
    <name type="scientific">Limosilactobacillus oris DSM 4864</name>
    <dbReference type="NCBI Taxonomy" id="1423779"/>
    <lineage>
        <taxon>Bacteria</taxon>
        <taxon>Bacillati</taxon>
        <taxon>Bacillota</taxon>
        <taxon>Bacilli</taxon>
        <taxon>Lactobacillales</taxon>
        <taxon>Lactobacillaceae</taxon>
        <taxon>Limosilactobacillus</taxon>
    </lineage>
</organism>
<dbReference type="GeneID" id="78173398"/>
<dbReference type="PIRSF" id="PIRSF031653">
    <property type="entry name" value="UCP031653"/>
    <property type="match status" value="1"/>
</dbReference>
<accession>A0A0R1WKT2</accession>
<keyword evidence="1" id="KW-0963">Cytoplasm</keyword>
<comment type="caution">
    <text evidence="2">The sequence shown here is derived from an EMBL/GenBank/DDBJ whole genome shotgun (WGS) entry which is preliminary data.</text>
</comment>
<dbReference type="AlphaFoldDB" id="A0A0R1WKT2"/>
<dbReference type="InterPro" id="IPR016979">
    <property type="entry name" value="DUF2129"/>
</dbReference>
<name>A0A0R1WKT2_9LACO</name>
<sequence>MFELVSRRALIVRINSNRVIRSLRRYGLVRYVSRHMHYVVLYVNQDEVETVTDRLEKLRAVRYVKPSYRPDLDPTLTDLEMSGVYKLHDEDDKE</sequence>
<dbReference type="Pfam" id="PF09902">
    <property type="entry name" value="DUF2129"/>
    <property type="match status" value="1"/>
</dbReference>
<evidence type="ECO:0000313" key="2">
    <source>
        <dbReference type="EMBL" id="KRM16345.1"/>
    </source>
</evidence>
<evidence type="ECO:0000256" key="1">
    <source>
        <dbReference type="ARBA" id="ARBA00022490"/>
    </source>
</evidence>